<dbReference type="EMBL" id="OP056089">
    <property type="protein sequence ID" value="UYD72110.1"/>
    <property type="molecule type" value="Genomic_DNA"/>
</dbReference>
<protein>
    <submittedName>
        <fullName evidence="1">DNMP kinase</fullName>
    </submittedName>
</protein>
<dbReference type="Proteomes" id="UP001163333">
    <property type="component" value="Segment"/>
</dbReference>
<accession>A0A9X9JSI0</accession>
<dbReference type="RefSeq" id="YP_010845115.1">
    <property type="nucleotide sequence ID" value="NC_079185.1"/>
</dbReference>
<dbReference type="GO" id="GO:0016301">
    <property type="term" value="F:kinase activity"/>
    <property type="evidence" value="ECO:0007669"/>
    <property type="project" value="UniProtKB-KW"/>
</dbReference>
<name>A0A9X9JSI0_9CAUD</name>
<dbReference type="GeneID" id="80832265"/>
<sequence>MNGPPQIGKDTIARILIEHKPHVKSLTLSHEIRSMCAEFYNDSRFETHWDVQGWKDSHIEGLANGFSTPRQALIHFSERVIKPTEGQDYFAKHFAAQCKSYNNALMTDLGFQVEADALADAMDLVIIVQLHHPDFNFDNDSRQYITSSASNVVTIEHHTKRENPQYEAGLILDKIIDEVESYFR</sequence>
<evidence type="ECO:0000313" key="2">
    <source>
        <dbReference type="Proteomes" id="UP001163333"/>
    </source>
</evidence>
<dbReference type="InterPro" id="IPR027417">
    <property type="entry name" value="P-loop_NTPase"/>
</dbReference>
<organism evidence="1 2">
    <name type="scientific">Vibrio phage vB_VpaM_VPs20</name>
    <dbReference type="NCBI Taxonomy" id="2978980"/>
    <lineage>
        <taxon>Viruses</taxon>
        <taxon>Duplodnaviria</taxon>
        <taxon>Heunggongvirae</taxon>
        <taxon>Uroviricota</taxon>
        <taxon>Caudoviricetes</taxon>
        <taxon>Chaseviridae</taxon>
        <taxon>Nefertitivirinae</taxon>
        <taxon>Liaoningvirus</taxon>
        <taxon>Liaoningvirus VPs20</taxon>
    </lineage>
</organism>
<evidence type="ECO:0000313" key="1">
    <source>
        <dbReference type="EMBL" id="UYD72110.1"/>
    </source>
</evidence>
<dbReference type="Gene3D" id="3.40.50.300">
    <property type="entry name" value="P-loop containing nucleotide triphosphate hydrolases"/>
    <property type="match status" value="1"/>
</dbReference>
<reference evidence="1" key="1">
    <citation type="submission" date="2022-07" db="EMBL/GenBank/DDBJ databases">
        <authorList>
            <person name="Liu S."/>
        </authorList>
    </citation>
    <scope>NUCLEOTIDE SEQUENCE</scope>
</reference>
<keyword evidence="1" id="KW-0808">Transferase</keyword>
<proteinExistence type="predicted"/>
<keyword evidence="1" id="KW-0418">Kinase</keyword>
<dbReference type="KEGG" id="vg:80832265"/>
<keyword evidence="2" id="KW-1185">Reference proteome</keyword>